<dbReference type="InterPro" id="IPR050416">
    <property type="entry name" value="FAD-linked_Oxidoreductase"/>
</dbReference>
<evidence type="ECO:0000313" key="7">
    <source>
        <dbReference type="EMBL" id="EHK46858.1"/>
    </source>
</evidence>
<proteinExistence type="inferred from homology"/>
<dbReference type="PANTHER" id="PTHR42973">
    <property type="entry name" value="BINDING OXIDOREDUCTASE, PUTATIVE (AFU_ORTHOLOGUE AFUA_1G17690)-RELATED"/>
    <property type="match status" value="1"/>
</dbReference>
<evidence type="ECO:0000256" key="4">
    <source>
        <dbReference type="ARBA" id="ARBA00022827"/>
    </source>
</evidence>
<dbReference type="InterPro" id="IPR006094">
    <property type="entry name" value="Oxid_FAD_bind_N"/>
</dbReference>
<organism evidence="7 8">
    <name type="scientific">Hypocrea atroviridis (strain ATCC 20476 / IMI 206040)</name>
    <name type="common">Trichoderma atroviride</name>
    <dbReference type="NCBI Taxonomy" id="452589"/>
    <lineage>
        <taxon>Eukaryota</taxon>
        <taxon>Fungi</taxon>
        <taxon>Dikarya</taxon>
        <taxon>Ascomycota</taxon>
        <taxon>Pezizomycotina</taxon>
        <taxon>Sordariomycetes</taxon>
        <taxon>Hypocreomycetidae</taxon>
        <taxon>Hypocreales</taxon>
        <taxon>Hypocreaceae</taxon>
        <taxon>Trichoderma</taxon>
    </lineage>
</organism>
<dbReference type="InterPro" id="IPR012951">
    <property type="entry name" value="BBE"/>
</dbReference>
<dbReference type="HOGENOM" id="CLU_018354_4_0_1"/>
<dbReference type="GO" id="GO:0016491">
    <property type="term" value="F:oxidoreductase activity"/>
    <property type="evidence" value="ECO:0007669"/>
    <property type="project" value="UniProtKB-KW"/>
</dbReference>
<evidence type="ECO:0000256" key="5">
    <source>
        <dbReference type="ARBA" id="ARBA00023002"/>
    </source>
</evidence>
<sequence length="561" mass="59640">MADWKALNATVGGRLHTAKPLAEPCYSTYQDFSGEFAVDDKAACSTTEANYLNSSFHANQLGGYLNTNWATCQATGHGCGLNFSDPMQSVSSSSICFQGSVSDHYINVSDVSHVQAGLLFARKHHVPLIVKNTGHDYKGRSSGPGTLALWTHNVQPEIKLSANFTPAGCHVGAGKAVTYGAGQQWGGLYKFAEANDIFLVGGSDLTVGAAGGWILGGGHGFLSPKFGLGVDNTLEMKVVLPNGTYVTASRCHNQDLFFALRGGGGSTFGVVWEVTSRAWDTREVQVVNVLFSAASISAYNAFFDLATQNANKWASEGWGGSIYGGGGGRTVIGFQVYNMALSLDDAKASMQSLFDFFASSNNSAQVIEADITTLIPSDLLAESAGQKAVAAAIAQMSNDLTFPTSASQTDPLSVNYTAPIQILMTAPYGYKPVSPGESFADSSVTPAWRKSTWHVIMIQTFASQADKATISTAFSAVHAAGDKLRALTPNSGAYQNEADVFETDPVGAYWGKENYNKLKAIKHAIDPDNILTCWDCIGSVRTDNRYQCYPDVAGPSNRNSA</sequence>
<evidence type="ECO:0000259" key="6">
    <source>
        <dbReference type="PROSITE" id="PS51387"/>
    </source>
</evidence>
<evidence type="ECO:0000313" key="8">
    <source>
        <dbReference type="Proteomes" id="UP000005426"/>
    </source>
</evidence>
<dbReference type="OrthoDB" id="9983560at2759"/>
<evidence type="ECO:0000256" key="1">
    <source>
        <dbReference type="ARBA" id="ARBA00001974"/>
    </source>
</evidence>
<evidence type="ECO:0000256" key="3">
    <source>
        <dbReference type="ARBA" id="ARBA00022630"/>
    </source>
</evidence>
<dbReference type="AlphaFoldDB" id="G9NQN5"/>
<dbReference type="Proteomes" id="UP000005426">
    <property type="component" value="Unassembled WGS sequence"/>
</dbReference>
<feature type="domain" description="FAD-binding PCMH-type" evidence="6">
    <location>
        <begin position="98"/>
        <end position="281"/>
    </location>
</feature>
<dbReference type="PANTHER" id="PTHR42973:SF39">
    <property type="entry name" value="FAD-BINDING PCMH-TYPE DOMAIN-CONTAINING PROTEIN"/>
    <property type="match status" value="1"/>
</dbReference>
<dbReference type="EMBL" id="ABDG02000021">
    <property type="protein sequence ID" value="EHK46858.1"/>
    <property type="molecule type" value="Genomic_DNA"/>
</dbReference>
<accession>G9NQN5</accession>
<dbReference type="GO" id="GO:0071949">
    <property type="term" value="F:FAD binding"/>
    <property type="evidence" value="ECO:0007669"/>
    <property type="project" value="InterPro"/>
</dbReference>
<comment type="caution">
    <text evidence="7">The sequence shown here is derived from an EMBL/GenBank/DDBJ whole genome shotgun (WGS) entry which is preliminary data.</text>
</comment>
<dbReference type="SUPFAM" id="SSF56176">
    <property type="entry name" value="FAD-binding/transporter-associated domain-like"/>
    <property type="match status" value="1"/>
</dbReference>
<protein>
    <recommendedName>
        <fullName evidence="6">FAD-binding PCMH-type domain-containing protein</fullName>
    </recommendedName>
</protein>
<keyword evidence="5" id="KW-0560">Oxidoreductase</keyword>
<dbReference type="OMA" id="DERHECY"/>
<gene>
    <name evidence="7" type="ORF">TRIATDRAFT_81669</name>
</gene>
<keyword evidence="3" id="KW-0285">Flavoprotein</keyword>
<dbReference type="STRING" id="452589.G9NQN5"/>
<comment type="similarity">
    <text evidence="2">Belongs to the oxygen-dependent FAD-linked oxidoreductase family.</text>
</comment>
<comment type="cofactor">
    <cofactor evidence="1">
        <name>FAD</name>
        <dbReference type="ChEBI" id="CHEBI:57692"/>
    </cofactor>
</comment>
<keyword evidence="4" id="KW-0274">FAD</keyword>
<dbReference type="PROSITE" id="PS51387">
    <property type="entry name" value="FAD_PCMH"/>
    <property type="match status" value="1"/>
</dbReference>
<dbReference type="Pfam" id="PF08031">
    <property type="entry name" value="BBE"/>
    <property type="match status" value="1"/>
</dbReference>
<keyword evidence="8" id="KW-1185">Reference proteome</keyword>
<dbReference type="InterPro" id="IPR016166">
    <property type="entry name" value="FAD-bd_PCMH"/>
</dbReference>
<dbReference type="InterPro" id="IPR036318">
    <property type="entry name" value="FAD-bd_PCMH-like_sf"/>
</dbReference>
<reference evidence="7 8" key="1">
    <citation type="journal article" date="2011" name="Genome Biol.">
        <title>Comparative genome sequence analysis underscores mycoparasitism as the ancestral life style of Trichoderma.</title>
        <authorList>
            <person name="Kubicek C.P."/>
            <person name="Herrera-Estrella A."/>
            <person name="Seidl-Seiboth V."/>
            <person name="Martinez D.A."/>
            <person name="Druzhinina I.S."/>
            <person name="Thon M."/>
            <person name="Zeilinger S."/>
            <person name="Casas-Flores S."/>
            <person name="Horwitz B.A."/>
            <person name="Mukherjee P.K."/>
            <person name="Mukherjee M."/>
            <person name="Kredics L."/>
            <person name="Alcaraz L.D."/>
            <person name="Aerts A."/>
            <person name="Antal Z."/>
            <person name="Atanasova L."/>
            <person name="Cervantes-Badillo M.G."/>
            <person name="Challacombe J."/>
            <person name="Chertkov O."/>
            <person name="McCluskey K."/>
            <person name="Coulpier F."/>
            <person name="Deshpande N."/>
            <person name="von Doehren H."/>
            <person name="Ebbole D.J."/>
            <person name="Esquivel-Naranjo E.U."/>
            <person name="Fekete E."/>
            <person name="Flipphi M."/>
            <person name="Glaser F."/>
            <person name="Gomez-Rodriguez E.Y."/>
            <person name="Gruber S."/>
            <person name="Han C."/>
            <person name="Henrissat B."/>
            <person name="Hermosa R."/>
            <person name="Hernandez-Onate M."/>
            <person name="Karaffa L."/>
            <person name="Kosti I."/>
            <person name="Le Crom S."/>
            <person name="Lindquist E."/>
            <person name="Lucas S."/>
            <person name="Luebeck M."/>
            <person name="Luebeck P.S."/>
            <person name="Margeot A."/>
            <person name="Metz B."/>
            <person name="Misra M."/>
            <person name="Nevalainen H."/>
            <person name="Omann M."/>
            <person name="Packer N."/>
            <person name="Perrone G."/>
            <person name="Uresti-Rivera E.E."/>
            <person name="Salamov A."/>
            <person name="Schmoll M."/>
            <person name="Seiboth B."/>
            <person name="Shapiro H."/>
            <person name="Sukno S."/>
            <person name="Tamayo-Ramos J.A."/>
            <person name="Tisch D."/>
            <person name="Wiest A."/>
            <person name="Wilkinson H.H."/>
            <person name="Zhang M."/>
            <person name="Coutinho P.M."/>
            <person name="Kenerley C.M."/>
            <person name="Monte E."/>
            <person name="Baker S.E."/>
            <person name="Grigoriev I.V."/>
        </authorList>
    </citation>
    <scope>NUCLEOTIDE SEQUENCE [LARGE SCALE GENOMIC DNA]</scope>
    <source>
        <strain evidence="8">ATCC 20476 / IMI 206040</strain>
    </source>
</reference>
<evidence type="ECO:0000256" key="2">
    <source>
        <dbReference type="ARBA" id="ARBA00005466"/>
    </source>
</evidence>
<dbReference type="Pfam" id="PF01565">
    <property type="entry name" value="FAD_binding_4"/>
    <property type="match status" value="1"/>
</dbReference>
<dbReference type="InterPro" id="IPR016169">
    <property type="entry name" value="FAD-bd_PCMH_sub2"/>
</dbReference>
<name>G9NQN5_HYPAI</name>
<dbReference type="eggNOG" id="ENOG502QU1B">
    <property type="taxonomic scope" value="Eukaryota"/>
</dbReference>
<dbReference type="Gene3D" id="3.30.465.10">
    <property type="match status" value="2"/>
</dbReference>